<dbReference type="InterPro" id="IPR016201">
    <property type="entry name" value="PSI"/>
</dbReference>
<dbReference type="InterPro" id="IPR013783">
    <property type="entry name" value="Ig-like_fold"/>
</dbReference>
<dbReference type="GeneTree" id="ENSGT00940000159885"/>
<protein>
    <submittedName>
        <fullName evidence="8">Semaphorin 4C</fullName>
    </submittedName>
</protein>
<evidence type="ECO:0000256" key="4">
    <source>
        <dbReference type="ARBA" id="ARBA00023180"/>
    </source>
</evidence>
<evidence type="ECO:0000256" key="3">
    <source>
        <dbReference type="ARBA" id="ARBA00023136"/>
    </source>
</evidence>
<sequence>MDDRYQSCTDCVLARDPYCAWSRNASLCVRTEGLNGSQLVQDVLSSDTRACTLPQVAKQGETRRRDTSGTPPVLCAPLLTRPSPPPGPIIPKNVTVVAGTDLVLTCRLGSNLAQALWTFEGRALAAEQALVLHDARLRALVVPGAGAQHSGTYRCYSEEQGARLGSEVYRVAVLAGPGVPLETRAPLESLGLVWVVAVCLGALCLVLVLVVFSLWRRLREELGKGAKAIESTLVYPIELPKEPPSPRFVPSAASDSDEKLWDPASYYYSDGSLKIVPGHAVCRNGGPPGATSPPSAIPGQPLHSPTRIHLGPLRGSSSNGYIRLALGAEERPPCADLAEELRRKLQQRQPLPDSNPEESSV</sequence>
<evidence type="ECO:0000313" key="9">
    <source>
        <dbReference type="Proteomes" id="UP000016666"/>
    </source>
</evidence>
<dbReference type="GO" id="GO:0005886">
    <property type="term" value="C:plasma membrane"/>
    <property type="evidence" value="ECO:0007669"/>
    <property type="project" value="TreeGrafter"/>
</dbReference>
<dbReference type="InterPro" id="IPR003599">
    <property type="entry name" value="Ig_sub"/>
</dbReference>
<dbReference type="GO" id="GO:0071526">
    <property type="term" value="P:semaphorin-plexin signaling pathway"/>
    <property type="evidence" value="ECO:0007669"/>
    <property type="project" value="TreeGrafter"/>
</dbReference>
<evidence type="ECO:0000259" key="7">
    <source>
        <dbReference type="PROSITE" id="PS50835"/>
    </source>
</evidence>
<dbReference type="Proteomes" id="UP000016666">
    <property type="component" value="Unassembled WGS sequence"/>
</dbReference>
<name>A0A493TVC0_ANAPP</name>
<feature type="region of interest" description="Disordered" evidence="5">
    <location>
        <begin position="284"/>
        <end position="303"/>
    </location>
</feature>
<feature type="transmembrane region" description="Helical" evidence="6">
    <location>
        <begin position="192"/>
        <end position="215"/>
    </location>
</feature>
<dbReference type="PANTHER" id="PTHR11036:SF16">
    <property type="entry name" value="SEMAPHORIN-4C"/>
    <property type="match status" value="1"/>
</dbReference>
<evidence type="ECO:0000256" key="5">
    <source>
        <dbReference type="SAM" id="MobiDB-lite"/>
    </source>
</evidence>
<keyword evidence="3 6" id="KW-0472">Membrane</keyword>
<dbReference type="GO" id="GO:0045499">
    <property type="term" value="F:chemorepellent activity"/>
    <property type="evidence" value="ECO:0007669"/>
    <property type="project" value="TreeGrafter"/>
</dbReference>
<dbReference type="GO" id="GO:0001755">
    <property type="term" value="P:neural crest cell migration"/>
    <property type="evidence" value="ECO:0007669"/>
    <property type="project" value="TreeGrafter"/>
</dbReference>
<dbReference type="InterPro" id="IPR002165">
    <property type="entry name" value="Plexin_repeat"/>
</dbReference>
<dbReference type="SMART" id="SM00409">
    <property type="entry name" value="IG"/>
    <property type="match status" value="1"/>
</dbReference>
<dbReference type="SMART" id="SM00423">
    <property type="entry name" value="PSI"/>
    <property type="match status" value="1"/>
</dbReference>
<proteinExistence type="inferred from homology"/>
<keyword evidence="4" id="KW-0325">Glycoprotein</keyword>
<keyword evidence="6" id="KW-1133">Transmembrane helix</keyword>
<dbReference type="InterPro" id="IPR036179">
    <property type="entry name" value="Ig-like_dom_sf"/>
</dbReference>
<dbReference type="GO" id="GO:0007411">
    <property type="term" value="P:axon guidance"/>
    <property type="evidence" value="ECO:0007669"/>
    <property type="project" value="TreeGrafter"/>
</dbReference>
<dbReference type="Pfam" id="PF01437">
    <property type="entry name" value="PSI"/>
    <property type="match status" value="1"/>
</dbReference>
<reference evidence="9" key="1">
    <citation type="submission" date="2017-10" db="EMBL/GenBank/DDBJ databases">
        <title>A new Pekin duck reference genome.</title>
        <authorList>
            <person name="Hou Z.-C."/>
            <person name="Zhou Z.-K."/>
            <person name="Zhu F."/>
            <person name="Hou S.-S."/>
        </authorList>
    </citation>
    <scope>NUCLEOTIDE SEQUENCE [LARGE SCALE GENOMIC DNA]</scope>
</reference>
<gene>
    <name evidence="8" type="primary">SEMA4C</name>
</gene>
<keyword evidence="9" id="KW-1185">Reference proteome</keyword>
<comment type="similarity">
    <text evidence="2">Belongs to the semaphorin family.</text>
</comment>
<keyword evidence="6" id="KW-0812">Transmembrane</keyword>
<dbReference type="SUPFAM" id="SSF103575">
    <property type="entry name" value="Plexin repeat"/>
    <property type="match status" value="1"/>
</dbReference>
<dbReference type="InterPro" id="IPR027231">
    <property type="entry name" value="Semaphorin"/>
</dbReference>
<evidence type="ECO:0000313" key="8">
    <source>
        <dbReference type="Ensembl" id="ENSAPLP00000029816.1"/>
    </source>
</evidence>
<evidence type="ECO:0000256" key="6">
    <source>
        <dbReference type="SAM" id="Phobius"/>
    </source>
</evidence>
<dbReference type="Ensembl" id="ENSAPLT00000021647.1">
    <property type="protein sequence ID" value="ENSAPLP00000029816.1"/>
    <property type="gene ID" value="ENSAPLG00000022065.1"/>
</dbReference>
<organism evidence="8 9">
    <name type="scientific">Anas platyrhynchos platyrhynchos</name>
    <name type="common">Northern mallard</name>
    <dbReference type="NCBI Taxonomy" id="8840"/>
    <lineage>
        <taxon>Eukaryota</taxon>
        <taxon>Metazoa</taxon>
        <taxon>Chordata</taxon>
        <taxon>Craniata</taxon>
        <taxon>Vertebrata</taxon>
        <taxon>Euteleostomi</taxon>
        <taxon>Archelosauria</taxon>
        <taxon>Archosauria</taxon>
        <taxon>Dinosauria</taxon>
        <taxon>Saurischia</taxon>
        <taxon>Theropoda</taxon>
        <taxon>Coelurosauria</taxon>
        <taxon>Aves</taxon>
        <taxon>Neognathae</taxon>
        <taxon>Galloanserae</taxon>
        <taxon>Anseriformes</taxon>
        <taxon>Anatidae</taxon>
        <taxon>Anatinae</taxon>
        <taxon>Anas</taxon>
    </lineage>
</organism>
<dbReference type="PROSITE" id="PS50835">
    <property type="entry name" value="IG_LIKE"/>
    <property type="match status" value="1"/>
</dbReference>
<dbReference type="GO" id="GO:0030215">
    <property type="term" value="F:semaphorin receptor binding"/>
    <property type="evidence" value="ECO:0007669"/>
    <property type="project" value="InterPro"/>
</dbReference>
<feature type="region of interest" description="Disordered" evidence="5">
    <location>
        <begin position="341"/>
        <end position="361"/>
    </location>
</feature>
<dbReference type="AlphaFoldDB" id="A0A493TVC0"/>
<dbReference type="GO" id="GO:0030672">
    <property type="term" value="C:synaptic vesicle membrane"/>
    <property type="evidence" value="ECO:0007669"/>
    <property type="project" value="TreeGrafter"/>
</dbReference>
<dbReference type="Gene3D" id="2.60.40.10">
    <property type="entry name" value="Immunoglobulins"/>
    <property type="match status" value="1"/>
</dbReference>
<evidence type="ECO:0000256" key="1">
    <source>
        <dbReference type="ARBA" id="ARBA00004370"/>
    </source>
</evidence>
<dbReference type="SUPFAM" id="SSF48726">
    <property type="entry name" value="Immunoglobulin"/>
    <property type="match status" value="1"/>
</dbReference>
<feature type="domain" description="Ig-like" evidence="7">
    <location>
        <begin position="85"/>
        <end position="172"/>
    </location>
</feature>
<dbReference type="GO" id="GO:0030335">
    <property type="term" value="P:positive regulation of cell migration"/>
    <property type="evidence" value="ECO:0007669"/>
    <property type="project" value="TreeGrafter"/>
</dbReference>
<dbReference type="Gene3D" id="3.30.1680.10">
    <property type="entry name" value="ligand-binding face of the semaphorins, domain 2"/>
    <property type="match status" value="1"/>
</dbReference>
<reference evidence="8" key="3">
    <citation type="submission" date="2025-09" db="UniProtKB">
        <authorList>
            <consortium name="Ensembl"/>
        </authorList>
    </citation>
    <scope>IDENTIFICATION</scope>
</reference>
<reference evidence="8" key="2">
    <citation type="submission" date="2025-08" db="UniProtKB">
        <authorList>
            <consortium name="Ensembl"/>
        </authorList>
    </citation>
    <scope>IDENTIFICATION</scope>
</reference>
<dbReference type="FunFam" id="2.60.40.10:FF:001170">
    <property type="entry name" value="Sema domain, immunoglobulin domain (Ig), short basic domain, secreted, (Semaphorin) 3F"/>
    <property type="match status" value="1"/>
</dbReference>
<dbReference type="InterPro" id="IPR007110">
    <property type="entry name" value="Ig-like_dom"/>
</dbReference>
<evidence type="ECO:0000256" key="2">
    <source>
        <dbReference type="ARBA" id="ARBA00009492"/>
    </source>
</evidence>
<accession>A0A493TVC0</accession>
<comment type="subcellular location">
    <subcellularLocation>
        <location evidence="1">Membrane</location>
    </subcellularLocation>
</comment>
<dbReference type="PANTHER" id="PTHR11036">
    <property type="entry name" value="SEMAPHORIN"/>
    <property type="match status" value="1"/>
</dbReference>